<feature type="compositionally biased region" description="Low complexity" evidence="2">
    <location>
        <begin position="30"/>
        <end position="103"/>
    </location>
</feature>
<reference evidence="7" key="3">
    <citation type="submission" date="2016-11" db="EMBL/GenBank/DDBJ databases">
        <authorList>
            <person name="Varghese N."/>
            <person name="Submissions S."/>
        </authorList>
    </citation>
    <scope>NUCLEOTIDE SEQUENCE [LARGE SCALE GENOMIC DNA]</scope>
    <source>
        <strain evidence="7">DX253</strain>
    </source>
</reference>
<reference evidence="5" key="2">
    <citation type="submission" date="2016-11" db="EMBL/GenBank/DDBJ databases">
        <authorList>
            <person name="Jaros S."/>
            <person name="Januszkiewicz K."/>
            <person name="Wedrychowicz H."/>
        </authorList>
    </citation>
    <scope>NUCLEOTIDE SEQUENCE [LARGE SCALE GENOMIC DNA]</scope>
    <source>
        <strain evidence="5">DX253</strain>
    </source>
</reference>
<dbReference type="Gene3D" id="2.60.40.1240">
    <property type="match status" value="1"/>
</dbReference>
<dbReference type="PROSITE" id="PS51257">
    <property type="entry name" value="PROKAR_LIPOPROTEIN"/>
    <property type="match status" value="1"/>
</dbReference>
<evidence type="ECO:0000313" key="4">
    <source>
        <dbReference type="EMBL" id="EFW90107.1"/>
    </source>
</evidence>
<organism evidence="4 6">
    <name type="scientific">Haladaptatus paucihalophilus DX253</name>
    <dbReference type="NCBI Taxonomy" id="797209"/>
    <lineage>
        <taxon>Archaea</taxon>
        <taxon>Methanobacteriati</taxon>
        <taxon>Methanobacteriota</taxon>
        <taxon>Stenosarchaea group</taxon>
        <taxon>Halobacteria</taxon>
        <taxon>Halobacteriales</taxon>
        <taxon>Haladaptataceae</taxon>
        <taxon>Haladaptatus</taxon>
    </lineage>
</organism>
<dbReference type="AlphaFoldDB" id="E7QZI6"/>
<evidence type="ECO:0000259" key="3">
    <source>
        <dbReference type="Pfam" id="PF11611"/>
    </source>
</evidence>
<gene>
    <name evidence="5" type="ORF">SAMN05444342_2870</name>
    <name evidence="4" type="ORF">ZOD2009_20977</name>
</gene>
<evidence type="ECO:0000313" key="7">
    <source>
        <dbReference type="Proteomes" id="UP000184203"/>
    </source>
</evidence>
<dbReference type="InterPro" id="IPR029051">
    <property type="entry name" value="DUF4352"/>
</dbReference>
<dbReference type="Pfam" id="PF11611">
    <property type="entry name" value="DUF4352"/>
    <property type="match status" value="1"/>
</dbReference>
<dbReference type="Proteomes" id="UP000003751">
    <property type="component" value="Unassembled WGS sequence"/>
</dbReference>
<feature type="region of interest" description="Disordered" evidence="2">
    <location>
        <begin position="17"/>
        <end position="108"/>
    </location>
</feature>
<dbReference type="PATRIC" id="fig|797209.4.peg.4113"/>
<feature type="compositionally biased region" description="Polar residues" evidence="2">
    <location>
        <begin position="17"/>
        <end position="29"/>
    </location>
</feature>
<dbReference type="EMBL" id="FRAN01000004">
    <property type="protein sequence ID" value="SHL05648.1"/>
    <property type="molecule type" value="Genomic_DNA"/>
</dbReference>
<sequence length="241" mass="25199">MKRRDFIATVSTGIGISVAGCSSSESSPNETSSGTGTTTTSQTTQTTEGTTTTEAAETATTTEDTDIATTTERTETATTTDQKETATTTERADSTTTTTSTTDGQPNADLTLGETATFGNGLEGTVRNFRFKSEYESGGTTQTTDQTFLFVDFTVANPTNSRKSVPSGMSIYVTIGGRRYDPTDSKGAVRSLYTTRSVGAGATKSGTLIFEVPKGTTRGDVTASLEYSGSGGKRTLRWTSG</sequence>
<name>E7QZI6_HALPU</name>
<keyword evidence="7" id="KW-1185">Reference proteome</keyword>
<dbReference type="Proteomes" id="UP000184203">
    <property type="component" value="Unassembled WGS sequence"/>
</dbReference>
<evidence type="ECO:0000256" key="2">
    <source>
        <dbReference type="SAM" id="MobiDB-lite"/>
    </source>
</evidence>
<dbReference type="EMBL" id="AEMG01000029">
    <property type="protein sequence ID" value="EFW90107.1"/>
    <property type="molecule type" value="Genomic_DNA"/>
</dbReference>
<keyword evidence="1" id="KW-0732">Signal</keyword>
<evidence type="ECO:0000313" key="5">
    <source>
        <dbReference type="EMBL" id="SHL05648.1"/>
    </source>
</evidence>
<dbReference type="RefSeq" id="WP_007983226.1">
    <property type="nucleotide sequence ID" value="NZ_AEMG01000029.1"/>
</dbReference>
<accession>E7QZI6</accession>
<reference evidence="4 6" key="1">
    <citation type="journal article" date="2014" name="ISME J.">
        <title>Trehalose/2-sulfotrehalose biosynthesis and glycine-betaine uptake are widely spread mechanisms for osmoadaptation in the Halobacteriales.</title>
        <authorList>
            <person name="Youssef N.H."/>
            <person name="Savage-Ashlock K.N."/>
            <person name="McCully A.L."/>
            <person name="Luedtke B."/>
            <person name="Shaw E.I."/>
            <person name="Hoff W.D."/>
            <person name="Elshahed M.S."/>
        </authorList>
    </citation>
    <scope>NUCLEOTIDE SEQUENCE [LARGE SCALE GENOMIC DNA]</scope>
    <source>
        <strain evidence="4 6">DX253</strain>
    </source>
</reference>
<protein>
    <recommendedName>
        <fullName evidence="3">DUF4352 domain-containing protein</fullName>
    </recommendedName>
</protein>
<dbReference type="InterPro" id="IPR029050">
    <property type="entry name" value="Immunoprotect_excell_Ig-like"/>
</dbReference>
<feature type="domain" description="DUF4352" evidence="3">
    <location>
        <begin position="112"/>
        <end position="228"/>
    </location>
</feature>
<proteinExistence type="predicted"/>
<evidence type="ECO:0000256" key="1">
    <source>
        <dbReference type="ARBA" id="ARBA00022729"/>
    </source>
</evidence>
<evidence type="ECO:0000313" key="6">
    <source>
        <dbReference type="Proteomes" id="UP000003751"/>
    </source>
</evidence>